<name>A0ABU0TEV4_9FLAO</name>
<gene>
    <name evidence="1" type="ORF">QE404_000736</name>
</gene>
<dbReference type="Proteomes" id="UP001225072">
    <property type="component" value="Unassembled WGS sequence"/>
</dbReference>
<comment type="caution">
    <text evidence="1">The sequence shown here is derived from an EMBL/GenBank/DDBJ whole genome shotgun (WGS) entry which is preliminary data.</text>
</comment>
<dbReference type="RefSeq" id="WP_307446603.1">
    <property type="nucleotide sequence ID" value="NZ_JAUTAL010000001.1"/>
</dbReference>
<protein>
    <recommendedName>
        <fullName evidence="3">SRPBCC domain-containing protein</fullName>
    </recommendedName>
</protein>
<evidence type="ECO:0000313" key="1">
    <source>
        <dbReference type="EMBL" id="MDQ1095589.1"/>
    </source>
</evidence>
<dbReference type="Gene3D" id="3.30.530.20">
    <property type="match status" value="1"/>
</dbReference>
<evidence type="ECO:0000313" key="2">
    <source>
        <dbReference type="Proteomes" id="UP001225072"/>
    </source>
</evidence>
<accession>A0ABU0TEV4</accession>
<evidence type="ECO:0008006" key="3">
    <source>
        <dbReference type="Google" id="ProtNLM"/>
    </source>
</evidence>
<sequence length="146" mass="16704">METLSYMIMIESSLQKVWNVLWGDETYGKWTQYFNPGSKVKSDWQIGGKTYFLNAEGNGLVSTIGSLQQPHYVVFKHLGVLKDGVEDTQSKEVKEWSGSFERYFLTEFGGKTKLYIEVQAEKQRREAMDAGFTKGLQTVKQLAEQV</sequence>
<proteinExistence type="predicted"/>
<keyword evidence="2" id="KW-1185">Reference proteome</keyword>
<reference evidence="1 2" key="1">
    <citation type="submission" date="2023-07" db="EMBL/GenBank/DDBJ databases">
        <title>Functional and genomic diversity of the sorghum phyllosphere microbiome.</title>
        <authorList>
            <person name="Shade A."/>
        </authorList>
    </citation>
    <scope>NUCLEOTIDE SEQUENCE [LARGE SCALE GENOMIC DNA]</scope>
    <source>
        <strain evidence="1 2">SORGH_AS_1064</strain>
    </source>
</reference>
<dbReference type="EMBL" id="JAUTAL010000001">
    <property type="protein sequence ID" value="MDQ1095589.1"/>
    <property type="molecule type" value="Genomic_DNA"/>
</dbReference>
<organism evidence="1 2">
    <name type="scientific">Chryseobacterium camelliae</name>
    <dbReference type="NCBI Taxonomy" id="1265445"/>
    <lineage>
        <taxon>Bacteria</taxon>
        <taxon>Pseudomonadati</taxon>
        <taxon>Bacteroidota</taxon>
        <taxon>Flavobacteriia</taxon>
        <taxon>Flavobacteriales</taxon>
        <taxon>Weeksellaceae</taxon>
        <taxon>Chryseobacterium group</taxon>
        <taxon>Chryseobacterium</taxon>
    </lineage>
</organism>
<dbReference type="SUPFAM" id="SSF55961">
    <property type="entry name" value="Bet v1-like"/>
    <property type="match status" value="1"/>
</dbReference>
<dbReference type="InterPro" id="IPR023393">
    <property type="entry name" value="START-like_dom_sf"/>
</dbReference>